<keyword evidence="1" id="KW-0472">Membrane</keyword>
<keyword evidence="1" id="KW-1133">Transmembrane helix</keyword>
<reference evidence="2 3" key="1">
    <citation type="submission" date="2021-06" db="EMBL/GenBank/DDBJ databases">
        <title>Caerostris extrusa draft genome.</title>
        <authorList>
            <person name="Kono N."/>
            <person name="Arakawa K."/>
        </authorList>
    </citation>
    <scope>NUCLEOTIDE SEQUENCE [LARGE SCALE GENOMIC DNA]</scope>
</reference>
<sequence>MTLHQRKAVNKKKLYDSKDSFKENNREKKNVKANEQNENCQDKSFKMPWKKVISRFMISMLLLFVVYWTSNKENFHVLASQKDKLQLITAEVPCSQMYKKEISRFKECIPKQCGRLVTDINCQKGFALGGSLGGASILDLHSGALSYANSFINIYEKISTQNKNVFTTEDFKKKVYSDYGVDFSGGRFVFVSNSKNMTVEPRIGRVSAFTSGSENPHYVERVSSGTRYALTVSFTCDPKFAISDPTTSKFQ</sequence>
<protein>
    <submittedName>
        <fullName evidence="2">2-oxoglutarate and iron-dependent oxygenase domain-containing protein 3</fullName>
    </submittedName>
</protein>
<accession>A0AAV4WZ07</accession>
<dbReference type="EMBL" id="BPLR01017025">
    <property type="protein sequence ID" value="GIY88147.1"/>
    <property type="molecule type" value="Genomic_DNA"/>
</dbReference>
<evidence type="ECO:0000256" key="1">
    <source>
        <dbReference type="SAM" id="Phobius"/>
    </source>
</evidence>
<name>A0AAV4WZ07_CAEEX</name>
<dbReference type="AlphaFoldDB" id="A0AAV4WZ07"/>
<keyword evidence="1" id="KW-0812">Transmembrane</keyword>
<dbReference type="PANTHER" id="PTHR14650">
    <property type="entry name" value="PROLYL HYDROXYLASE-RELATED"/>
    <property type="match status" value="1"/>
</dbReference>
<comment type="caution">
    <text evidence="2">The sequence shown here is derived from an EMBL/GenBank/DDBJ whole genome shotgun (WGS) entry which is preliminary data.</text>
</comment>
<proteinExistence type="predicted"/>
<organism evidence="2 3">
    <name type="scientific">Caerostris extrusa</name>
    <name type="common">Bark spider</name>
    <name type="synonym">Caerostris bankana</name>
    <dbReference type="NCBI Taxonomy" id="172846"/>
    <lineage>
        <taxon>Eukaryota</taxon>
        <taxon>Metazoa</taxon>
        <taxon>Ecdysozoa</taxon>
        <taxon>Arthropoda</taxon>
        <taxon>Chelicerata</taxon>
        <taxon>Arachnida</taxon>
        <taxon>Araneae</taxon>
        <taxon>Araneomorphae</taxon>
        <taxon>Entelegynae</taxon>
        <taxon>Araneoidea</taxon>
        <taxon>Araneidae</taxon>
        <taxon>Caerostris</taxon>
    </lineage>
</organism>
<keyword evidence="3" id="KW-1185">Reference proteome</keyword>
<dbReference type="Proteomes" id="UP001054945">
    <property type="component" value="Unassembled WGS sequence"/>
</dbReference>
<dbReference type="GO" id="GO:0016020">
    <property type="term" value="C:membrane"/>
    <property type="evidence" value="ECO:0007669"/>
    <property type="project" value="TreeGrafter"/>
</dbReference>
<dbReference type="Gene3D" id="2.60.120.620">
    <property type="entry name" value="q2cbj1_9rhob like domain"/>
    <property type="match status" value="1"/>
</dbReference>
<evidence type="ECO:0000313" key="3">
    <source>
        <dbReference type="Proteomes" id="UP001054945"/>
    </source>
</evidence>
<dbReference type="InterPro" id="IPR039210">
    <property type="entry name" value="OGFOD3"/>
</dbReference>
<feature type="transmembrane region" description="Helical" evidence="1">
    <location>
        <begin position="52"/>
        <end position="70"/>
    </location>
</feature>
<dbReference type="PANTHER" id="PTHR14650:SF1">
    <property type="entry name" value="2-OXOGLUTARATE AND IRON-DEPENDENT OXYGENASE DOMAIN-CONTAINING PROTEIN 3"/>
    <property type="match status" value="1"/>
</dbReference>
<gene>
    <name evidence="2" type="primary">ogfod3</name>
    <name evidence="2" type="ORF">CEXT_673891</name>
</gene>
<evidence type="ECO:0000313" key="2">
    <source>
        <dbReference type="EMBL" id="GIY88147.1"/>
    </source>
</evidence>